<dbReference type="InterPro" id="IPR051906">
    <property type="entry name" value="TolC-like"/>
</dbReference>
<evidence type="ECO:0000256" key="7">
    <source>
        <dbReference type="ARBA" id="ARBA00023237"/>
    </source>
</evidence>
<reference evidence="9" key="1">
    <citation type="submission" date="2012-09" db="EMBL/GenBank/DDBJ databases">
        <title>Genome Sequence of alkane-degrading Bacterium Alcanivorax balearicus MACL04.</title>
        <authorList>
            <person name="Lai Q."/>
            <person name="Shao Z."/>
        </authorList>
    </citation>
    <scope>NUCLEOTIDE SEQUENCE</scope>
    <source>
        <strain evidence="9">MACL04</strain>
    </source>
</reference>
<evidence type="ECO:0000256" key="3">
    <source>
        <dbReference type="ARBA" id="ARBA00022448"/>
    </source>
</evidence>
<evidence type="ECO:0000256" key="6">
    <source>
        <dbReference type="ARBA" id="ARBA00023136"/>
    </source>
</evidence>
<keyword evidence="3" id="KW-0813">Transport</keyword>
<dbReference type="EMBL" id="ARXS01000003">
    <property type="protein sequence ID" value="MCU5781600.1"/>
    <property type="molecule type" value="Genomic_DNA"/>
</dbReference>
<name>A0ABT2QVQ2_9GAMM</name>
<keyword evidence="5" id="KW-0812">Transmembrane</keyword>
<dbReference type="Pfam" id="PF02321">
    <property type="entry name" value="OEP"/>
    <property type="match status" value="1"/>
</dbReference>
<accession>A0ABT2QVQ2</accession>
<keyword evidence="7" id="KW-0998">Cell outer membrane</keyword>
<evidence type="ECO:0000256" key="1">
    <source>
        <dbReference type="ARBA" id="ARBA00004442"/>
    </source>
</evidence>
<evidence type="ECO:0000313" key="10">
    <source>
        <dbReference type="Proteomes" id="UP001064106"/>
    </source>
</evidence>
<evidence type="ECO:0000256" key="4">
    <source>
        <dbReference type="ARBA" id="ARBA00022452"/>
    </source>
</evidence>
<evidence type="ECO:0000313" key="9">
    <source>
        <dbReference type="EMBL" id="MCU5781600.1"/>
    </source>
</evidence>
<comment type="similarity">
    <text evidence="2">Belongs to the outer membrane factor (OMF) (TC 1.B.17) family.</text>
</comment>
<comment type="caution">
    <text evidence="9">The sequence shown here is derived from an EMBL/GenBank/DDBJ whole genome shotgun (WGS) entry which is preliminary data.</text>
</comment>
<evidence type="ECO:0000256" key="2">
    <source>
        <dbReference type="ARBA" id="ARBA00007613"/>
    </source>
</evidence>
<sequence length="436" mass="48432">MSWISVFFTRKKPIANRYLAHLMLPILLLIGQTALVEDAAAASLTLQQAIERSLTQHPQLEAMSFRAGASQAQINQAKLRTATEVQLEVEDALGSGVYEGADSAQATLSLSWALEGKQIDSRVGAAEARQSLVTIELERQRFDVGARTAQAFLTALSYQERLAVAEGARDSAAQSLEEIRRRGRAGGASRVDVLRTEVELRRRELDVEDLEHELAVARQQLAAQWGDSDSADFELLGQLQTNQTLVSMEDLKVRLKDSPRVKIFLTRARVNESEMAIAKSDALASWRFSAGVRRYEATDDFGVVAGVAIPLGKNRRNEVRVSELQAKRSVNQAMAISEESRLKARLFELYQALQHSRHQTSTLHEEIIPRLKKAVAEANKAYSVGRFTYLEWQSVKQELLDARLALISAQLSSHVNLTEIERLTGISLSANSKEKN</sequence>
<keyword evidence="8" id="KW-0175">Coiled coil</keyword>
<keyword evidence="10" id="KW-1185">Reference proteome</keyword>
<dbReference type="SUPFAM" id="SSF56954">
    <property type="entry name" value="Outer membrane efflux proteins (OEP)"/>
    <property type="match status" value="1"/>
</dbReference>
<keyword evidence="4" id="KW-1134">Transmembrane beta strand</keyword>
<comment type="subcellular location">
    <subcellularLocation>
        <location evidence="1">Cell outer membrane</location>
    </subcellularLocation>
</comment>
<dbReference type="Gene3D" id="1.20.1600.10">
    <property type="entry name" value="Outer membrane efflux proteins (OEP)"/>
    <property type="match status" value="1"/>
</dbReference>
<evidence type="ECO:0000256" key="5">
    <source>
        <dbReference type="ARBA" id="ARBA00022692"/>
    </source>
</evidence>
<dbReference type="PANTHER" id="PTHR30026">
    <property type="entry name" value="OUTER MEMBRANE PROTEIN TOLC"/>
    <property type="match status" value="1"/>
</dbReference>
<gene>
    <name evidence="9" type="ORF">MA04_00900</name>
</gene>
<organism evidence="9 10">
    <name type="scientific">Alloalcanivorax balearicus MACL04</name>
    <dbReference type="NCBI Taxonomy" id="1177182"/>
    <lineage>
        <taxon>Bacteria</taxon>
        <taxon>Pseudomonadati</taxon>
        <taxon>Pseudomonadota</taxon>
        <taxon>Gammaproteobacteria</taxon>
        <taxon>Oceanospirillales</taxon>
        <taxon>Alcanivoracaceae</taxon>
        <taxon>Alloalcanivorax</taxon>
    </lineage>
</organism>
<dbReference type="RefSeq" id="WP_262459602.1">
    <property type="nucleotide sequence ID" value="NZ_ARXS01000003.1"/>
</dbReference>
<keyword evidence="6" id="KW-0472">Membrane</keyword>
<proteinExistence type="inferred from homology"/>
<dbReference type="PANTHER" id="PTHR30026:SF20">
    <property type="entry name" value="OUTER MEMBRANE PROTEIN TOLC"/>
    <property type="match status" value="1"/>
</dbReference>
<evidence type="ECO:0000256" key="8">
    <source>
        <dbReference type="SAM" id="Coils"/>
    </source>
</evidence>
<protein>
    <submittedName>
        <fullName evidence="9">Outer membrane efflux protein</fullName>
    </submittedName>
</protein>
<dbReference type="Proteomes" id="UP001064106">
    <property type="component" value="Unassembled WGS sequence"/>
</dbReference>
<dbReference type="InterPro" id="IPR003423">
    <property type="entry name" value="OMP_efflux"/>
</dbReference>
<feature type="coiled-coil region" evidence="8">
    <location>
        <begin position="193"/>
        <end position="220"/>
    </location>
</feature>